<dbReference type="CDD" id="cd02440">
    <property type="entry name" value="AdoMet_MTases"/>
    <property type="match status" value="1"/>
</dbReference>
<dbReference type="InterPro" id="IPR036291">
    <property type="entry name" value="NAD(P)-bd_dom_sf"/>
</dbReference>
<keyword evidence="11" id="KW-1185">Reference proteome</keyword>
<dbReference type="Proteomes" id="UP001186944">
    <property type="component" value="Unassembled WGS sequence"/>
</dbReference>
<dbReference type="NCBIfam" id="NF004230">
    <property type="entry name" value="PRK05678.1"/>
    <property type="match status" value="1"/>
</dbReference>
<dbReference type="SUPFAM" id="SSF52210">
    <property type="entry name" value="Succinyl-CoA synthetase domains"/>
    <property type="match status" value="1"/>
</dbReference>
<reference evidence="10" key="1">
    <citation type="submission" date="2019-08" db="EMBL/GenBank/DDBJ databases">
        <title>The improved chromosome-level genome for the pearl oyster Pinctada fucata martensii using PacBio sequencing and Hi-C.</title>
        <authorList>
            <person name="Zheng Z."/>
        </authorList>
    </citation>
    <scope>NUCLEOTIDE SEQUENCE</scope>
    <source>
        <strain evidence="10">ZZ-2019</strain>
        <tissue evidence="10">Adductor muscle</tissue>
    </source>
</reference>
<evidence type="ECO:0000259" key="9">
    <source>
        <dbReference type="SMART" id="SM00881"/>
    </source>
</evidence>
<dbReference type="Pfam" id="PF10294">
    <property type="entry name" value="Methyltransf_16"/>
    <property type="match status" value="1"/>
</dbReference>
<dbReference type="Gene3D" id="3.40.50.720">
    <property type="entry name" value="NAD(P)-binding Rossmann-like Domain"/>
    <property type="match status" value="1"/>
</dbReference>
<dbReference type="NCBIfam" id="TIGR01019">
    <property type="entry name" value="sucCoAalpha"/>
    <property type="match status" value="1"/>
</dbReference>
<dbReference type="PANTHER" id="PTHR11117">
    <property type="entry name" value="SUCCINYL-COA LIGASE SUBUNIT ALPHA"/>
    <property type="match status" value="1"/>
</dbReference>
<dbReference type="FunFam" id="3.40.50.720:FF:000002">
    <property type="entry name" value="Succinate--CoA ligase [ADP-forming] subunit alpha"/>
    <property type="match status" value="1"/>
</dbReference>
<accession>A0AA88XZF8</accession>
<dbReference type="Pfam" id="PF00549">
    <property type="entry name" value="Ligase_CoA"/>
    <property type="match status" value="1"/>
</dbReference>
<dbReference type="EC" id="6.2.1.5" evidence="7"/>
<comment type="subunit">
    <text evidence="6">Heterodimer of an alpha and a beta subunit. Different beta subunits determine nucleotide specificity. Together with the ATP-specific beta subunit SUCLA2, forms an ADP-forming succinyl-CoA synthetase (A-SCS). Together with the GTP-specific beta subunit SUCLG2 forms a GDP-forming succinyl-CoA synthetase (G-SCS).</text>
</comment>
<comment type="function">
    <text evidence="5 7">Succinyl-CoA synthetase functions in the citric acid cycle (TCA), coupling the hydrolysis of succinyl-CoA to the synthesis of either ATP or GTP and thus represents the only step of substrate-level phosphorylation in the TCA. The alpha subunit of the enzyme binds the substrates coenzyme A and phosphate, while succinate binding and specificity for either ATP or GTP is provided by different beta subunits.</text>
</comment>
<feature type="domain" description="CoA-binding" evidence="9">
    <location>
        <begin position="197"/>
        <end position="283"/>
    </location>
</feature>
<sequence length="476" mass="51107">MNLENTFVREYEANSGRTLNIHQLEVGDVGCVVWDAALVLAKYLETEDFGFGEKLNSKRVLELGAGTGIVGIVAAALGAHATITDLTEFVPLMQMNIDTNKEQVKGNVIARTLQWGDEKIEEKFDYIFIADCIYYEKSLEPLVDAVRSHCSDHTEVLCCYEKRLTGNKPQLENRFLTLIKEDFVMEDIPQKQLDAHFRSDDILGTNHSQQAIEYGTKMVGGVSPGKGGQTHLGLPVFDSVKEAREKTGADASVIYVPAPFAAAAIIEAIDAEIPLVVCITEGIPQHDMVKVKHKLVRQSTTRLIGPNCPGIIKPGECKIGIMPGHIHRKGRIGIVSRSGTLTYEAVHQTTQVGLGQTLCIGIGGDPFNGTNFVDCLEIFLKDPDTDGIVLIGEIGGGAEEKAAEYLQNHNSGPNAKPVVSFIAGLTAPPGRRMGHAGAIIAGGKGGAEEKIESLRAAGVAVSSSPADMGVTLAQVR</sequence>
<dbReference type="EMBL" id="VSWD01000008">
    <property type="protein sequence ID" value="KAK3094789.1"/>
    <property type="molecule type" value="Genomic_DNA"/>
</dbReference>
<evidence type="ECO:0000256" key="3">
    <source>
        <dbReference type="ARBA" id="ARBA00022598"/>
    </source>
</evidence>
<organism evidence="10 11">
    <name type="scientific">Pinctada imbricata</name>
    <name type="common">Atlantic pearl-oyster</name>
    <name type="synonym">Pinctada martensii</name>
    <dbReference type="NCBI Taxonomy" id="66713"/>
    <lineage>
        <taxon>Eukaryota</taxon>
        <taxon>Metazoa</taxon>
        <taxon>Spiralia</taxon>
        <taxon>Lophotrochozoa</taxon>
        <taxon>Mollusca</taxon>
        <taxon>Bivalvia</taxon>
        <taxon>Autobranchia</taxon>
        <taxon>Pteriomorphia</taxon>
        <taxon>Pterioida</taxon>
        <taxon>Pterioidea</taxon>
        <taxon>Pteriidae</taxon>
        <taxon>Pinctada</taxon>
    </lineage>
</organism>
<dbReference type="GO" id="GO:0009361">
    <property type="term" value="C:succinate-CoA ligase complex (ADP-forming)"/>
    <property type="evidence" value="ECO:0007669"/>
    <property type="project" value="TreeGrafter"/>
</dbReference>
<dbReference type="PROSITE" id="PS00399">
    <property type="entry name" value="SUCCINYL_COA_LIG_2"/>
    <property type="match status" value="1"/>
</dbReference>
<dbReference type="InterPro" id="IPR017440">
    <property type="entry name" value="Cit_synth/succinyl-CoA_lig_AS"/>
</dbReference>
<dbReference type="InterPro" id="IPR033847">
    <property type="entry name" value="Citrt_syn/SCS-alpha_CS"/>
</dbReference>
<evidence type="ECO:0000313" key="11">
    <source>
        <dbReference type="Proteomes" id="UP001186944"/>
    </source>
</evidence>
<feature type="binding site" evidence="7">
    <location>
        <position position="226"/>
    </location>
    <ligand>
        <name>CoA</name>
        <dbReference type="ChEBI" id="CHEBI:57287"/>
    </ligand>
</feature>
<keyword evidence="3 7" id="KW-0436">Ligase</keyword>
<evidence type="ECO:0000256" key="5">
    <source>
        <dbReference type="ARBA" id="ARBA00054246"/>
    </source>
</evidence>
<evidence type="ECO:0000256" key="1">
    <source>
        <dbReference type="ARBA" id="ARBA00005064"/>
    </source>
</evidence>
<keyword evidence="2 7" id="KW-0816">Tricarboxylic acid cycle</keyword>
<comment type="catalytic activity">
    <reaction evidence="7">
        <text>GTP + succinate + CoA = succinyl-CoA + GDP + phosphate</text>
        <dbReference type="Rhea" id="RHEA:22120"/>
        <dbReference type="ChEBI" id="CHEBI:30031"/>
        <dbReference type="ChEBI" id="CHEBI:37565"/>
        <dbReference type="ChEBI" id="CHEBI:43474"/>
        <dbReference type="ChEBI" id="CHEBI:57287"/>
        <dbReference type="ChEBI" id="CHEBI:57292"/>
        <dbReference type="ChEBI" id="CHEBI:58189"/>
        <dbReference type="EC" id="6.2.1.4"/>
    </reaction>
</comment>
<dbReference type="EC" id="6.2.1.4" evidence="7"/>
<keyword evidence="7" id="KW-0496">Mitochondrion</keyword>
<dbReference type="InterPro" id="IPR003781">
    <property type="entry name" value="CoA-bd"/>
</dbReference>
<feature type="binding site" evidence="7">
    <location>
        <position position="343"/>
    </location>
    <ligand>
        <name>substrate</name>
        <note>ligand shared with subunit beta</note>
    </ligand>
</feature>
<dbReference type="GO" id="GO:0000166">
    <property type="term" value="F:nucleotide binding"/>
    <property type="evidence" value="ECO:0007669"/>
    <property type="project" value="UniProtKB-KW"/>
</dbReference>
<dbReference type="InterPro" id="IPR005810">
    <property type="entry name" value="CoA_lig_alpha"/>
</dbReference>
<feature type="active site" description="Tele-phosphohistidine intermediate" evidence="7">
    <location>
        <position position="435"/>
    </location>
</feature>
<evidence type="ECO:0000256" key="2">
    <source>
        <dbReference type="ARBA" id="ARBA00022532"/>
    </source>
</evidence>
<dbReference type="PRINTS" id="PR01798">
    <property type="entry name" value="SCOASYNTHASE"/>
</dbReference>
<keyword evidence="4 7" id="KW-0547">Nucleotide-binding</keyword>
<dbReference type="SUPFAM" id="SSF53335">
    <property type="entry name" value="S-adenosyl-L-methionine-dependent methyltransferases"/>
    <property type="match status" value="1"/>
</dbReference>
<comment type="caution">
    <text evidence="10">The sequence shown here is derived from an EMBL/GenBank/DDBJ whole genome shotgun (WGS) entry which is preliminary data.</text>
</comment>
<dbReference type="InterPro" id="IPR029063">
    <property type="entry name" value="SAM-dependent_MTases_sf"/>
</dbReference>
<dbReference type="PROSITE" id="PS01216">
    <property type="entry name" value="SUCCINYL_COA_LIG_1"/>
    <property type="match status" value="1"/>
</dbReference>
<dbReference type="InterPro" id="IPR019410">
    <property type="entry name" value="Methyltransf_16"/>
</dbReference>
<dbReference type="GO" id="GO:0004775">
    <property type="term" value="F:succinate-CoA ligase (ADP-forming) activity"/>
    <property type="evidence" value="ECO:0007669"/>
    <property type="project" value="UniProtKB-UniRule"/>
</dbReference>
<dbReference type="PANTHER" id="PTHR11117:SF2">
    <property type="entry name" value="SUCCINATE--COA LIGASE [ADP_GDP-FORMING] SUBUNIT ALPHA, MITOCHONDRIAL"/>
    <property type="match status" value="1"/>
</dbReference>
<protein>
    <recommendedName>
        <fullName evidence="7">Succinate--CoA ligase [ADP/GDP-forming] subunit alpha, mitochondrial</fullName>
        <ecNumber evidence="7">6.2.1.4</ecNumber>
        <ecNumber evidence="7">6.2.1.5</ecNumber>
    </recommendedName>
    <alternativeName>
        <fullName evidence="7">Succinyl-CoA synthetase subunit alpha</fullName>
        <shortName evidence="7">SCS-alpha</shortName>
    </alternativeName>
</protein>
<name>A0AA88XZF8_PINIB</name>
<dbReference type="FunFam" id="3.40.50.261:FF:000005">
    <property type="entry name" value="Succinate--CoA ligase [ADP-forming] subunit alpha, mitochondrial"/>
    <property type="match status" value="1"/>
</dbReference>
<dbReference type="HAMAP" id="MF_01988">
    <property type="entry name" value="Succ_CoA_alpha"/>
    <property type="match status" value="1"/>
</dbReference>
<dbReference type="Pfam" id="PF02629">
    <property type="entry name" value="CoA_binding"/>
    <property type="match status" value="1"/>
</dbReference>
<dbReference type="GO" id="GO:0006099">
    <property type="term" value="P:tricarboxylic acid cycle"/>
    <property type="evidence" value="ECO:0007669"/>
    <property type="project" value="UniProtKB-UniRule"/>
</dbReference>
<feature type="binding site" evidence="7">
    <location>
        <begin position="279"/>
        <end position="281"/>
    </location>
    <ligand>
        <name>CoA</name>
        <dbReference type="ChEBI" id="CHEBI:57287"/>
    </ligand>
</feature>
<dbReference type="AlphaFoldDB" id="A0AA88XZF8"/>
<dbReference type="SUPFAM" id="SSF51735">
    <property type="entry name" value="NAD(P)-binding Rossmann-fold domains"/>
    <property type="match status" value="1"/>
</dbReference>
<proteinExistence type="inferred from homology"/>
<dbReference type="InterPro" id="IPR016102">
    <property type="entry name" value="Succinyl-CoA_synth-like"/>
</dbReference>
<dbReference type="SMART" id="SM00881">
    <property type="entry name" value="CoA_binding"/>
    <property type="match status" value="1"/>
</dbReference>
<evidence type="ECO:0000256" key="4">
    <source>
        <dbReference type="ARBA" id="ARBA00022741"/>
    </source>
</evidence>
<evidence type="ECO:0000256" key="8">
    <source>
        <dbReference type="RuleBase" id="RU000677"/>
    </source>
</evidence>
<evidence type="ECO:0000256" key="7">
    <source>
        <dbReference type="HAMAP-Rule" id="MF_03222"/>
    </source>
</evidence>
<dbReference type="GO" id="GO:0005739">
    <property type="term" value="C:mitochondrion"/>
    <property type="evidence" value="ECO:0007669"/>
    <property type="project" value="UniProtKB-SubCell"/>
</dbReference>
<dbReference type="InterPro" id="IPR005811">
    <property type="entry name" value="SUCC_ACL_C"/>
</dbReference>
<comment type="pathway">
    <text evidence="1 7">Carbohydrate metabolism; tricarboxylic acid cycle; succinate from succinyl-CoA (ligase route): step 1/1.</text>
</comment>
<comment type="catalytic activity">
    <reaction evidence="7">
        <text>succinate + ATP + CoA = succinyl-CoA + ADP + phosphate</text>
        <dbReference type="Rhea" id="RHEA:17661"/>
        <dbReference type="ChEBI" id="CHEBI:30031"/>
        <dbReference type="ChEBI" id="CHEBI:30616"/>
        <dbReference type="ChEBI" id="CHEBI:43474"/>
        <dbReference type="ChEBI" id="CHEBI:57287"/>
        <dbReference type="ChEBI" id="CHEBI:57292"/>
        <dbReference type="ChEBI" id="CHEBI:456216"/>
        <dbReference type="EC" id="6.2.1.5"/>
    </reaction>
</comment>
<evidence type="ECO:0000313" key="10">
    <source>
        <dbReference type="EMBL" id="KAK3094789.1"/>
    </source>
</evidence>
<dbReference type="Gene3D" id="3.40.50.261">
    <property type="entry name" value="Succinyl-CoA synthetase domains"/>
    <property type="match status" value="1"/>
</dbReference>
<gene>
    <name evidence="10" type="ORF">FSP39_006256</name>
</gene>
<evidence type="ECO:0000256" key="6">
    <source>
        <dbReference type="ARBA" id="ARBA00061754"/>
    </source>
</evidence>
<comment type="subunit">
    <text evidence="7">Heterodimer of an alpha and a beta subunit. Different beta subunits determine nucleotide specificity. Together with an ATP-specific beta subunit, forms an ADP-forming succinyl-CoA synthetase (A-SCS). Together with a GTP-specific beta subunit forms a GDP-forming succinyl-CoA synthetase (G-SCS).</text>
</comment>
<comment type="subcellular location">
    <subcellularLocation>
        <location evidence="7">Mitochondrion</location>
    </subcellularLocation>
</comment>
<comment type="caution">
    <text evidence="7">Lacks conserved residue(s) required for the propagation of feature annotation.</text>
</comment>
<comment type="similarity">
    <text evidence="7 8">Belongs to the succinate/malate CoA ligase alpha subunit family.</text>
</comment>
<dbReference type="GO" id="GO:0004776">
    <property type="term" value="F:succinate-CoA ligase (GDP-forming) activity"/>
    <property type="evidence" value="ECO:0007669"/>
    <property type="project" value="UniProtKB-EC"/>
</dbReference>
<dbReference type="Gene3D" id="3.40.50.150">
    <property type="entry name" value="Vaccinia Virus protein VP39"/>
    <property type="match status" value="1"/>
</dbReference>